<name>A0A2I0A334_9ASPA</name>
<organism evidence="4 5">
    <name type="scientific">Apostasia shenzhenica</name>
    <dbReference type="NCBI Taxonomy" id="1088818"/>
    <lineage>
        <taxon>Eukaryota</taxon>
        <taxon>Viridiplantae</taxon>
        <taxon>Streptophyta</taxon>
        <taxon>Embryophyta</taxon>
        <taxon>Tracheophyta</taxon>
        <taxon>Spermatophyta</taxon>
        <taxon>Magnoliopsida</taxon>
        <taxon>Liliopsida</taxon>
        <taxon>Asparagales</taxon>
        <taxon>Orchidaceae</taxon>
        <taxon>Apostasioideae</taxon>
        <taxon>Apostasia</taxon>
    </lineage>
</organism>
<evidence type="ECO:0000313" key="4">
    <source>
        <dbReference type="EMBL" id="PKA49955.1"/>
    </source>
</evidence>
<dbReference type="GO" id="GO:0005634">
    <property type="term" value="C:nucleus"/>
    <property type="evidence" value="ECO:0007669"/>
    <property type="project" value="UniProtKB-SubCell"/>
</dbReference>
<protein>
    <submittedName>
        <fullName evidence="4">Uncharacterized protein</fullName>
    </submittedName>
</protein>
<dbReference type="GO" id="GO:0006950">
    <property type="term" value="P:response to stress"/>
    <property type="evidence" value="ECO:0007669"/>
    <property type="project" value="UniProtKB-ARBA"/>
</dbReference>
<evidence type="ECO:0000256" key="3">
    <source>
        <dbReference type="SAM" id="MobiDB-lite"/>
    </source>
</evidence>
<evidence type="ECO:0000256" key="2">
    <source>
        <dbReference type="ARBA" id="ARBA00023242"/>
    </source>
</evidence>
<evidence type="ECO:0000256" key="1">
    <source>
        <dbReference type="ARBA" id="ARBA00004123"/>
    </source>
</evidence>
<sequence length="250" mass="26702">MSIALERGKRFGGPGYIRAIPCFQVCDPPAAIIAASPPVSAASRSSSIGRNSDCSLADGDGWEGGEAEVQSSYKGPLETMDALEDSLPIRRGISKFYWGKSKSFATLSDAMSNLSSSKELAKPENPYSRKRKSLLSLRTRWEHPAGDVGASKRPANFSGRIAGASSPSSSSSSSTSSTSNSSSEGKKKDHFRRPLLPHLNGCRNTCVPPSALPPENGLLSSPSRKTTGVILSCNLHRHDYPFPLRLQFCG</sequence>
<dbReference type="Proteomes" id="UP000236161">
    <property type="component" value="Unassembled WGS sequence"/>
</dbReference>
<feature type="region of interest" description="Disordered" evidence="3">
    <location>
        <begin position="145"/>
        <end position="194"/>
    </location>
</feature>
<accession>A0A2I0A334</accession>
<dbReference type="STRING" id="1088818.A0A2I0A334"/>
<dbReference type="OrthoDB" id="691484at2759"/>
<keyword evidence="5" id="KW-1185">Reference proteome</keyword>
<dbReference type="EMBL" id="KZ452035">
    <property type="protein sequence ID" value="PKA49955.1"/>
    <property type="molecule type" value="Genomic_DNA"/>
</dbReference>
<keyword evidence="2" id="KW-0539">Nucleus</keyword>
<proteinExistence type="predicted"/>
<gene>
    <name evidence="4" type="ORF">AXF42_Ash017494</name>
</gene>
<feature type="compositionally biased region" description="Low complexity" evidence="3">
    <location>
        <begin position="165"/>
        <end position="183"/>
    </location>
</feature>
<reference evidence="4 5" key="1">
    <citation type="journal article" date="2017" name="Nature">
        <title>The Apostasia genome and the evolution of orchids.</title>
        <authorList>
            <person name="Zhang G.Q."/>
            <person name="Liu K.W."/>
            <person name="Li Z."/>
            <person name="Lohaus R."/>
            <person name="Hsiao Y.Y."/>
            <person name="Niu S.C."/>
            <person name="Wang J.Y."/>
            <person name="Lin Y.C."/>
            <person name="Xu Q."/>
            <person name="Chen L.J."/>
            <person name="Yoshida K."/>
            <person name="Fujiwara S."/>
            <person name="Wang Z.W."/>
            <person name="Zhang Y.Q."/>
            <person name="Mitsuda N."/>
            <person name="Wang M."/>
            <person name="Liu G.H."/>
            <person name="Pecoraro L."/>
            <person name="Huang H.X."/>
            <person name="Xiao X.J."/>
            <person name="Lin M."/>
            <person name="Wu X.Y."/>
            <person name="Wu W.L."/>
            <person name="Chen Y.Y."/>
            <person name="Chang S.B."/>
            <person name="Sakamoto S."/>
            <person name="Ohme-Takagi M."/>
            <person name="Yagi M."/>
            <person name="Zeng S.J."/>
            <person name="Shen C.Y."/>
            <person name="Yeh C.M."/>
            <person name="Luo Y.B."/>
            <person name="Tsai W.C."/>
            <person name="Van de Peer Y."/>
            <person name="Liu Z.J."/>
        </authorList>
    </citation>
    <scope>NUCLEOTIDE SEQUENCE [LARGE SCALE GENOMIC DNA]</scope>
    <source>
        <strain evidence="5">cv. Shenzhen</strain>
        <tissue evidence="4">Stem</tissue>
    </source>
</reference>
<dbReference type="PANTHER" id="PTHR33172">
    <property type="entry name" value="OS08G0516900 PROTEIN"/>
    <property type="match status" value="1"/>
</dbReference>
<evidence type="ECO:0000313" key="5">
    <source>
        <dbReference type="Proteomes" id="UP000236161"/>
    </source>
</evidence>
<comment type="subcellular location">
    <subcellularLocation>
        <location evidence="1">Nucleus</location>
    </subcellularLocation>
</comment>
<dbReference type="PANTHER" id="PTHR33172:SF96">
    <property type="entry name" value="PROTEIN OXIDATIVE STRESS 3 LIKE 3"/>
    <property type="match status" value="1"/>
</dbReference>
<dbReference type="AlphaFoldDB" id="A0A2I0A334"/>
<dbReference type="InterPro" id="IPR051992">
    <property type="entry name" value="OxStress_Response_Reg"/>
</dbReference>